<keyword evidence="1" id="KW-0175">Coiled coil</keyword>
<reference evidence="2 3" key="1">
    <citation type="submission" date="2024-04" db="EMBL/GenBank/DDBJ databases">
        <title>Tritrichomonas musculus Genome.</title>
        <authorList>
            <person name="Alves-Ferreira E."/>
            <person name="Grigg M."/>
            <person name="Lorenzi H."/>
            <person name="Galac M."/>
        </authorList>
    </citation>
    <scope>NUCLEOTIDE SEQUENCE [LARGE SCALE GENOMIC DNA]</scope>
    <source>
        <strain evidence="2 3">EAF2021</strain>
    </source>
</reference>
<dbReference type="EMBL" id="JAPFFF010000052">
    <property type="protein sequence ID" value="KAK8839159.1"/>
    <property type="molecule type" value="Genomic_DNA"/>
</dbReference>
<evidence type="ECO:0000256" key="1">
    <source>
        <dbReference type="SAM" id="Coils"/>
    </source>
</evidence>
<proteinExistence type="predicted"/>
<feature type="coiled-coil region" evidence="1">
    <location>
        <begin position="147"/>
        <end position="200"/>
    </location>
</feature>
<feature type="coiled-coil region" evidence="1">
    <location>
        <begin position="225"/>
        <end position="306"/>
    </location>
</feature>
<keyword evidence="3" id="KW-1185">Reference proteome</keyword>
<name>A0ABR2GYZ9_9EUKA</name>
<comment type="caution">
    <text evidence="2">The sequence shown here is derived from an EMBL/GenBank/DDBJ whole genome shotgun (WGS) entry which is preliminary data.</text>
</comment>
<evidence type="ECO:0000313" key="2">
    <source>
        <dbReference type="EMBL" id="KAK8839159.1"/>
    </source>
</evidence>
<feature type="coiled-coil region" evidence="1">
    <location>
        <begin position="379"/>
        <end position="406"/>
    </location>
</feature>
<evidence type="ECO:0000313" key="3">
    <source>
        <dbReference type="Proteomes" id="UP001470230"/>
    </source>
</evidence>
<accession>A0ABR2GYZ9</accession>
<dbReference type="Proteomes" id="UP001470230">
    <property type="component" value="Unassembled WGS sequence"/>
</dbReference>
<protein>
    <submittedName>
        <fullName evidence="2">Uncharacterized protein</fullName>
    </submittedName>
</protein>
<gene>
    <name evidence="2" type="ORF">M9Y10_032086</name>
</gene>
<organism evidence="2 3">
    <name type="scientific">Tritrichomonas musculus</name>
    <dbReference type="NCBI Taxonomy" id="1915356"/>
    <lineage>
        <taxon>Eukaryota</taxon>
        <taxon>Metamonada</taxon>
        <taxon>Parabasalia</taxon>
        <taxon>Tritrichomonadida</taxon>
        <taxon>Tritrichomonadidae</taxon>
        <taxon>Tritrichomonas</taxon>
    </lineage>
</organism>
<sequence>MSKMKASLGQYIESLGKVANDQQYFIKKLLSTLQLVKPQSKEFSNQLSKLKQEFEEKTAKYNLEPNEEVAKLDSFTNQIQKDIESINVQIRVLKSASATSRKGQGTPDLIAIEKSKKLKQSLKNYQNESSAEISEIKTSLARNSSELKNSGETITNIQANLQATREELTIIKAKLQADEKESMISQIKDMQIEIEALKSLTEVIHKGIVSKDFLLQMKQSDTRTINILKNSMQSLKDEVKSIKLLKQGKIPTSFSDLTESLNQSIISLQDEMQNVKKDIDDKSSLLEKAQQEITNIRIDTDQIKSTLSNEPDHVSLADRMNLIEEKVNTLSSHSLQFDQMYNTQKDFMNNLKDELLPDLVNRVTQVESQVSEISLAESTNATNDEKNKSTDEYKNLNQKVEQMIHDIQTSNIAKRSIRNKNIKADVPRAVGALKTFQKALLAQEQADIFQHIDQSHLPLIIQSIDQLISEVYSEMYRIRDQLSKEIVVMKKYSIPLKVDDFEKPLDKC</sequence>